<dbReference type="GO" id="GO:0009755">
    <property type="term" value="P:hormone-mediated signaling pathway"/>
    <property type="evidence" value="ECO:0007669"/>
    <property type="project" value="TreeGrafter"/>
</dbReference>
<evidence type="ECO:0000256" key="5">
    <source>
        <dbReference type="ARBA" id="ARBA00022729"/>
    </source>
</evidence>
<evidence type="ECO:0000256" key="6">
    <source>
        <dbReference type="ARBA" id="ARBA00023157"/>
    </source>
</evidence>
<evidence type="ECO:0000256" key="9">
    <source>
        <dbReference type="ARBA" id="ARBA00033162"/>
    </source>
</evidence>
<comment type="similarity">
    <text evidence="2">Belongs to the CRF-binding protein family.</text>
</comment>
<evidence type="ECO:0000256" key="1">
    <source>
        <dbReference type="ARBA" id="ARBA00004613"/>
    </source>
</evidence>
<dbReference type="InterPro" id="IPR035914">
    <property type="entry name" value="Sperma_CUB_dom_sf"/>
</dbReference>
<dbReference type="PANTHER" id="PTHR10278">
    <property type="entry name" value="CORTICOTROPIN-RELEASING FACTOR-BINDING PROTEIN"/>
    <property type="match status" value="1"/>
</dbReference>
<comment type="subcellular location">
    <subcellularLocation>
        <location evidence="1">Secreted</location>
    </subcellularLocation>
</comment>
<protein>
    <recommendedName>
        <fullName evidence="3">Corticotropin-releasing factor-binding protein</fullName>
    </recommendedName>
    <alternativeName>
        <fullName evidence="9">Corticotropin-releasing hormone-binding protein</fullName>
    </alternativeName>
</protein>
<comment type="function">
    <text evidence="8">Binds CRF and inactivates it. May prevent inappropriate pituitary-adrenal stimulation in pregnancy.</text>
</comment>
<proteinExistence type="inferred from homology"/>
<keyword evidence="5" id="KW-0732">Signal</keyword>
<comment type="caution">
    <text evidence="12">The sequence shown here is derived from an EMBL/GenBank/DDBJ whole genome shotgun (WGS) entry which is preliminary data.</text>
</comment>
<keyword evidence="13" id="KW-1185">Reference proteome</keyword>
<dbReference type="EMBL" id="VSWD01000008">
    <property type="protein sequence ID" value="KAK3095817.1"/>
    <property type="molecule type" value="Genomic_DNA"/>
</dbReference>
<keyword evidence="6" id="KW-1015">Disulfide bond</keyword>
<evidence type="ECO:0000256" key="2">
    <source>
        <dbReference type="ARBA" id="ARBA00008313"/>
    </source>
</evidence>
<evidence type="ECO:0000256" key="3">
    <source>
        <dbReference type="ARBA" id="ARBA00015713"/>
    </source>
</evidence>
<dbReference type="InterPro" id="IPR056178">
    <property type="entry name" value="CRF-BP_C"/>
</dbReference>
<feature type="domain" description="Corticotropin-releasing factor binding protein C-terminal" evidence="11">
    <location>
        <begin position="123"/>
        <end position="246"/>
    </location>
</feature>
<name>A0AA88Y5H7_PINIB</name>
<keyword evidence="7" id="KW-0325">Glycoprotein</keyword>
<evidence type="ECO:0000256" key="8">
    <source>
        <dbReference type="ARBA" id="ARBA00024997"/>
    </source>
</evidence>
<evidence type="ECO:0000259" key="10">
    <source>
        <dbReference type="Pfam" id="PF05428"/>
    </source>
</evidence>
<dbReference type="Proteomes" id="UP001186944">
    <property type="component" value="Unassembled WGS sequence"/>
</dbReference>
<dbReference type="Pfam" id="PF05428">
    <property type="entry name" value="CRF-BP_N"/>
    <property type="match status" value="1"/>
</dbReference>
<reference evidence="12" key="1">
    <citation type="submission" date="2019-08" db="EMBL/GenBank/DDBJ databases">
        <title>The improved chromosome-level genome for the pearl oyster Pinctada fucata martensii using PacBio sequencing and Hi-C.</title>
        <authorList>
            <person name="Zheng Z."/>
        </authorList>
    </citation>
    <scope>NUCLEOTIDE SEQUENCE</scope>
    <source>
        <strain evidence="12">ZZ-2019</strain>
        <tissue evidence="12">Adductor muscle</tissue>
    </source>
</reference>
<sequence length="263" mass="29234">MESTGGVYTFLSDGKEGVCGFYLISSPDEIIEIEFIDFEVDCESGGLVAVVDGWELNGNFFPSESDHHLSMKERYHTLCGKEVPKRIYLASQNAALIQNYIPVPGEGFTVRVKYLPNPQPCNVLSMFQEGVYTMKNYGEKRNCSFSAIYPEKVRFLSIDVGSTGLNKERELEFGVSDQCESQKGGDDYVEILGGNSFALSSLNRFKISCGLQSSADKHSEIVGCQHTVIRMVSSGQFYNTITFLYTPPSNDEFAMADPNKCMN</sequence>
<keyword evidence="4" id="KW-0964">Secreted</keyword>
<feature type="domain" description="Corticotropin-releasing factor binding protein N-terminal" evidence="10">
    <location>
        <begin position="2"/>
        <end position="113"/>
    </location>
</feature>
<organism evidence="12 13">
    <name type="scientific">Pinctada imbricata</name>
    <name type="common">Atlantic pearl-oyster</name>
    <name type="synonym">Pinctada martensii</name>
    <dbReference type="NCBI Taxonomy" id="66713"/>
    <lineage>
        <taxon>Eukaryota</taxon>
        <taxon>Metazoa</taxon>
        <taxon>Spiralia</taxon>
        <taxon>Lophotrochozoa</taxon>
        <taxon>Mollusca</taxon>
        <taxon>Bivalvia</taxon>
        <taxon>Autobranchia</taxon>
        <taxon>Pteriomorphia</taxon>
        <taxon>Pterioida</taxon>
        <taxon>Pterioidea</taxon>
        <taxon>Pteriidae</taxon>
        <taxon>Pinctada</taxon>
    </lineage>
</organism>
<dbReference type="InterPro" id="IPR056177">
    <property type="entry name" value="CRF-BP_N"/>
</dbReference>
<evidence type="ECO:0000313" key="13">
    <source>
        <dbReference type="Proteomes" id="UP001186944"/>
    </source>
</evidence>
<evidence type="ECO:0000256" key="7">
    <source>
        <dbReference type="ARBA" id="ARBA00023180"/>
    </source>
</evidence>
<evidence type="ECO:0000259" key="11">
    <source>
        <dbReference type="Pfam" id="PF23541"/>
    </source>
</evidence>
<dbReference type="Pfam" id="PF23541">
    <property type="entry name" value="CRF-BP_C"/>
    <property type="match status" value="1"/>
</dbReference>
<dbReference type="GO" id="GO:0051460">
    <property type="term" value="P:negative regulation of corticotropin secretion"/>
    <property type="evidence" value="ECO:0007669"/>
    <property type="project" value="TreeGrafter"/>
</dbReference>
<dbReference type="AlphaFoldDB" id="A0AA88Y5H7"/>
<dbReference type="InterPro" id="IPR008435">
    <property type="entry name" value="CRF-bd"/>
</dbReference>
<dbReference type="SUPFAM" id="SSF49854">
    <property type="entry name" value="Spermadhesin, CUB domain"/>
    <property type="match status" value="1"/>
</dbReference>
<dbReference type="PANTHER" id="PTHR10278:SF0">
    <property type="entry name" value="CORTICOTROPIN-RELEASING FACTOR-BINDING PROTEIN"/>
    <property type="match status" value="1"/>
</dbReference>
<evidence type="ECO:0000313" key="12">
    <source>
        <dbReference type="EMBL" id="KAK3095817.1"/>
    </source>
</evidence>
<accession>A0AA88Y5H7</accession>
<evidence type="ECO:0000256" key="4">
    <source>
        <dbReference type="ARBA" id="ARBA00022525"/>
    </source>
</evidence>
<gene>
    <name evidence="12" type="ORF">FSP39_019604</name>
</gene>
<dbReference type="GO" id="GO:0005615">
    <property type="term" value="C:extracellular space"/>
    <property type="evidence" value="ECO:0007669"/>
    <property type="project" value="TreeGrafter"/>
</dbReference>
<dbReference type="GO" id="GO:0051424">
    <property type="term" value="F:corticotropin-releasing hormone binding"/>
    <property type="evidence" value="ECO:0007669"/>
    <property type="project" value="InterPro"/>
</dbReference>